<feature type="non-terminal residue" evidence="1">
    <location>
        <position position="105"/>
    </location>
</feature>
<organism evidence="1 2">
    <name type="scientific">Ladona fulva</name>
    <name type="common">Scarce chaser dragonfly</name>
    <name type="synonym">Libellula fulva</name>
    <dbReference type="NCBI Taxonomy" id="123851"/>
    <lineage>
        <taxon>Eukaryota</taxon>
        <taxon>Metazoa</taxon>
        <taxon>Ecdysozoa</taxon>
        <taxon>Arthropoda</taxon>
        <taxon>Hexapoda</taxon>
        <taxon>Insecta</taxon>
        <taxon>Pterygota</taxon>
        <taxon>Palaeoptera</taxon>
        <taxon>Odonata</taxon>
        <taxon>Epiprocta</taxon>
        <taxon>Anisoptera</taxon>
        <taxon>Libelluloidea</taxon>
        <taxon>Libellulidae</taxon>
        <taxon>Ladona</taxon>
    </lineage>
</organism>
<gene>
    <name evidence="1" type="ORF">J437_LFUL010795</name>
</gene>
<keyword evidence="2" id="KW-1185">Reference proteome</keyword>
<dbReference type="AlphaFoldDB" id="A0A8K0KBL4"/>
<evidence type="ECO:0000313" key="2">
    <source>
        <dbReference type="Proteomes" id="UP000792457"/>
    </source>
</evidence>
<dbReference type="OrthoDB" id="16520at2759"/>
<dbReference type="EMBL" id="KZ308428">
    <property type="protein sequence ID" value="KAG8229438.1"/>
    <property type="molecule type" value="Genomic_DNA"/>
</dbReference>
<dbReference type="Proteomes" id="UP000792457">
    <property type="component" value="Unassembled WGS sequence"/>
</dbReference>
<comment type="caution">
    <text evidence="1">The sequence shown here is derived from an EMBL/GenBank/DDBJ whole genome shotgun (WGS) entry which is preliminary data.</text>
</comment>
<proteinExistence type="predicted"/>
<reference evidence="1" key="1">
    <citation type="submission" date="2013-04" db="EMBL/GenBank/DDBJ databases">
        <authorList>
            <person name="Qu J."/>
            <person name="Murali S.C."/>
            <person name="Bandaranaike D."/>
            <person name="Bellair M."/>
            <person name="Blankenburg K."/>
            <person name="Chao H."/>
            <person name="Dinh H."/>
            <person name="Doddapaneni H."/>
            <person name="Downs B."/>
            <person name="Dugan-Rocha S."/>
            <person name="Elkadiri S."/>
            <person name="Gnanaolivu R.D."/>
            <person name="Hernandez B."/>
            <person name="Javaid M."/>
            <person name="Jayaseelan J.C."/>
            <person name="Lee S."/>
            <person name="Li M."/>
            <person name="Ming W."/>
            <person name="Munidasa M."/>
            <person name="Muniz J."/>
            <person name="Nguyen L."/>
            <person name="Ongeri F."/>
            <person name="Osuji N."/>
            <person name="Pu L.-L."/>
            <person name="Puazo M."/>
            <person name="Qu C."/>
            <person name="Quiroz J."/>
            <person name="Raj R."/>
            <person name="Weissenberger G."/>
            <person name="Xin Y."/>
            <person name="Zou X."/>
            <person name="Han Y."/>
            <person name="Richards S."/>
            <person name="Worley K."/>
            <person name="Muzny D."/>
            <person name="Gibbs R."/>
        </authorList>
    </citation>
    <scope>NUCLEOTIDE SEQUENCE</scope>
    <source>
        <strain evidence="1">Sampled in the wild</strain>
    </source>
</reference>
<sequence>MELLSGELTHRRLPLAWVLPPTSGDGDGSYARLVFHDDFGGLSTFDARTGTVTQLVSNHTLRQLDVQGYSPSADLRYVLFRHNVKTVGLQKYLHGSLHSVRRTKR</sequence>
<reference evidence="1" key="2">
    <citation type="submission" date="2017-10" db="EMBL/GenBank/DDBJ databases">
        <title>Ladona fulva Genome sequencing and assembly.</title>
        <authorList>
            <person name="Murali S."/>
            <person name="Richards S."/>
            <person name="Bandaranaike D."/>
            <person name="Bellair M."/>
            <person name="Blankenburg K."/>
            <person name="Chao H."/>
            <person name="Dinh H."/>
            <person name="Doddapaneni H."/>
            <person name="Dugan-Rocha S."/>
            <person name="Elkadiri S."/>
            <person name="Gnanaolivu R."/>
            <person name="Hernandez B."/>
            <person name="Skinner E."/>
            <person name="Javaid M."/>
            <person name="Lee S."/>
            <person name="Li M."/>
            <person name="Ming W."/>
            <person name="Munidasa M."/>
            <person name="Muniz J."/>
            <person name="Nguyen L."/>
            <person name="Hughes D."/>
            <person name="Osuji N."/>
            <person name="Pu L.-L."/>
            <person name="Puazo M."/>
            <person name="Qu C."/>
            <person name="Quiroz J."/>
            <person name="Raj R."/>
            <person name="Weissenberger G."/>
            <person name="Xin Y."/>
            <person name="Zou X."/>
            <person name="Han Y."/>
            <person name="Worley K."/>
            <person name="Muzny D."/>
            <person name="Gibbs R."/>
        </authorList>
    </citation>
    <scope>NUCLEOTIDE SEQUENCE</scope>
    <source>
        <strain evidence="1">Sampled in the wild</strain>
    </source>
</reference>
<accession>A0A8K0KBL4</accession>
<evidence type="ECO:0000313" key="1">
    <source>
        <dbReference type="EMBL" id="KAG8229438.1"/>
    </source>
</evidence>
<dbReference type="Gene3D" id="2.140.10.30">
    <property type="entry name" value="Dipeptidylpeptidase IV, N-terminal domain"/>
    <property type="match status" value="1"/>
</dbReference>
<protein>
    <submittedName>
        <fullName evidence="1">Uncharacterized protein</fullName>
    </submittedName>
</protein>
<name>A0A8K0KBL4_LADFU</name>